<evidence type="ECO:0000313" key="2">
    <source>
        <dbReference type="Proteomes" id="UP000789405"/>
    </source>
</evidence>
<dbReference type="EMBL" id="CAJVPY010000449">
    <property type="protein sequence ID" value="CAG8473493.1"/>
    <property type="molecule type" value="Genomic_DNA"/>
</dbReference>
<accession>A0A9N8W4M0</accession>
<name>A0A9N8W4M0_9GLOM</name>
<reference evidence="1" key="1">
    <citation type="submission" date="2021-06" db="EMBL/GenBank/DDBJ databases">
        <authorList>
            <person name="Kallberg Y."/>
            <person name="Tangrot J."/>
            <person name="Rosling A."/>
        </authorList>
    </citation>
    <scope>NUCLEOTIDE SEQUENCE</scope>
    <source>
        <strain evidence="1">MA453B</strain>
    </source>
</reference>
<gene>
    <name evidence="1" type="ORF">DERYTH_LOCUS1573</name>
</gene>
<sequence length="65" mass="7606">QDMFADIELVKRVKGFVNSIIVVQAELLFDSFNNTSLRELLFDNDFVKFIFFNNSDELSKKIKIT</sequence>
<organism evidence="1 2">
    <name type="scientific">Dentiscutata erythropus</name>
    <dbReference type="NCBI Taxonomy" id="1348616"/>
    <lineage>
        <taxon>Eukaryota</taxon>
        <taxon>Fungi</taxon>
        <taxon>Fungi incertae sedis</taxon>
        <taxon>Mucoromycota</taxon>
        <taxon>Glomeromycotina</taxon>
        <taxon>Glomeromycetes</taxon>
        <taxon>Diversisporales</taxon>
        <taxon>Gigasporaceae</taxon>
        <taxon>Dentiscutata</taxon>
    </lineage>
</organism>
<dbReference type="OrthoDB" id="1924968at2759"/>
<keyword evidence="2" id="KW-1185">Reference proteome</keyword>
<proteinExistence type="predicted"/>
<dbReference type="Proteomes" id="UP000789405">
    <property type="component" value="Unassembled WGS sequence"/>
</dbReference>
<comment type="caution">
    <text evidence="1">The sequence shown here is derived from an EMBL/GenBank/DDBJ whole genome shotgun (WGS) entry which is preliminary data.</text>
</comment>
<protein>
    <submittedName>
        <fullName evidence="1">21766_t:CDS:1</fullName>
    </submittedName>
</protein>
<feature type="non-terminal residue" evidence="1">
    <location>
        <position position="1"/>
    </location>
</feature>
<evidence type="ECO:0000313" key="1">
    <source>
        <dbReference type="EMBL" id="CAG8473493.1"/>
    </source>
</evidence>
<dbReference type="AlphaFoldDB" id="A0A9N8W4M0"/>